<dbReference type="Pfam" id="PF13181">
    <property type="entry name" value="TPR_8"/>
    <property type="match status" value="2"/>
</dbReference>
<evidence type="ECO:0000256" key="7">
    <source>
        <dbReference type="ARBA" id="ARBA00022840"/>
    </source>
</evidence>
<keyword evidence="4" id="KW-0808">Transferase</keyword>
<feature type="repeat" description="TPR" evidence="8">
    <location>
        <begin position="457"/>
        <end position="490"/>
    </location>
</feature>
<dbReference type="InterPro" id="IPR036890">
    <property type="entry name" value="HATPase_C_sf"/>
</dbReference>
<dbReference type="Pfam" id="PF07568">
    <property type="entry name" value="HisKA_2"/>
    <property type="match status" value="1"/>
</dbReference>
<dbReference type="InterPro" id="IPR011990">
    <property type="entry name" value="TPR-like_helical_dom_sf"/>
</dbReference>
<evidence type="ECO:0000256" key="5">
    <source>
        <dbReference type="ARBA" id="ARBA00022741"/>
    </source>
</evidence>
<dbReference type="PROSITE" id="PS50005">
    <property type="entry name" value="TPR"/>
    <property type="match status" value="2"/>
</dbReference>
<keyword evidence="6" id="KW-0418">Kinase</keyword>
<dbReference type="EMBL" id="CP060007">
    <property type="protein sequence ID" value="QNA45875.1"/>
    <property type="molecule type" value="Genomic_DNA"/>
</dbReference>
<keyword evidence="3" id="KW-0597">Phosphoprotein</keyword>
<evidence type="ECO:0000256" key="3">
    <source>
        <dbReference type="ARBA" id="ARBA00022553"/>
    </source>
</evidence>
<accession>A0A7G5XK72</accession>
<keyword evidence="5" id="KW-0547">Nucleotide-binding</keyword>
<keyword evidence="7" id="KW-0067">ATP-binding</keyword>
<dbReference type="GO" id="GO:0005524">
    <property type="term" value="F:ATP binding"/>
    <property type="evidence" value="ECO:0007669"/>
    <property type="project" value="UniProtKB-KW"/>
</dbReference>
<keyword evidence="11" id="KW-1185">Reference proteome</keyword>
<evidence type="ECO:0000259" key="9">
    <source>
        <dbReference type="SMART" id="SM00387"/>
    </source>
</evidence>
<comment type="catalytic activity">
    <reaction evidence="1">
        <text>ATP + protein L-histidine = ADP + protein N-phospho-L-histidine.</text>
        <dbReference type="EC" id="2.7.13.3"/>
    </reaction>
</comment>
<evidence type="ECO:0000256" key="1">
    <source>
        <dbReference type="ARBA" id="ARBA00000085"/>
    </source>
</evidence>
<dbReference type="InterPro" id="IPR019734">
    <property type="entry name" value="TPR_rpt"/>
</dbReference>
<dbReference type="RefSeq" id="WP_182805309.1">
    <property type="nucleotide sequence ID" value="NZ_CP060007.1"/>
</dbReference>
<sequence>MNKIILLLAFLFSSIEGRSQELTNLGLGVMKYKDTSNTLLLKQLRSAKEDSTKVKLLIRICSYYWRRGSDDSIIYFSKQALKLSKTLQYKSGYQEACFLQCKINAKKGNVTQAKTFLSLVPKDQQARLLLVLGENFLFLPGEKKSNLDSAYKYLLAALSLSEIIQNLHWKQESLIALGKYYFSAGEFNEGKESFLKVIRYHQKNGDKRSEARWWYDLAIHLPVTDSTYAYVFNTFGKALQLYKDLNDTSETAEVMYDIAGVFKSKGRYDSAKNLLTSAISLLKAAQKKRVYKFYLLMSNISQLDGDLNDALFYALETIKNIKATGTNPNDMSMVYYYMGEIYASLGQHENSMKYFISAKDNIDYAFKYNTYAKITEQLLQLQRPGEALKLLLNFENEKPPVRLGDKETMAGAKADCYFALRKYDIAEKYYLQMISLDVLAQRHTKKVIFSVESISGPAAYYKIGKFYVEQKKYAIAKEFLARSLQIDSFDDKSSYSTNLLRNIKRMQFKADSATGNYLSALQNFQQYTAIDDSMFNSERIKQAEKMRVVFETKEKEKDIQLLQKEKLIQQGSLKQATFSKNVAIADILLLAIILGLLYRQFRLKQLTNQTISHKNEVLEHLLTEKEWLLKEVHHRVKNNLQIMISLLNTQSNYVESNDAVTAIRESQERMQAISLIHQKLYNADETAYINIKEYTSELVEHIRNGFSGASGIVFNLNITDYQMDVAQAVPLGLILNEAISNIFKYAFPGGLSGIVNISLTHSKDDHSFLLTISDNGAGFDQKNYDLTKKASFGLRLMQGLSKQIGGSFKIENNNGVVIQVAFGESKETILMRSKSSKITIEAV</sequence>
<dbReference type="KEGG" id="lacs:H4075_06700"/>
<evidence type="ECO:0000313" key="10">
    <source>
        <dbReference type="EMBL" id="QNA45875.1"/>
    </source>
</evidence>
<evidence type="ECO:0000256" key="6">
    <source>
        <dbReference type="ARBA" id="ARBA00022777"/>
    </source>
</evidence>
<dbReference type="GO" id="GO:0004673">
    <property type="term" value="F:protein histidine kinase activity"/>
    <property type="evidence" value="ECO:0007669"/>
    <property type="project" value="UniProtKB-EC"/>
</dbReference>
<protein>
    <recommendedName>
        <fullName evidence="2">histidine kinase</fullName>
        <ecNumber evidence="2">2.7.13.3</ecNumber>
    </recommendedName>
</protein>
<dbReference type="SMART" id="SM00387">
    <property type="entry name" value="HATPase_c"/>
    <property type="match status" value="1"/>
</dbReference>
<dbReference type="Gene3D" id="3.30.565.10">
    <property type="entry name" value="Histidine kinase-like ATPase, C-terminal domain"/>
    <property type="match status" value="1"/>
</dbReference>
<proteinExistence type="predicted"/>
<dbReference type="Proteomes" id="UP000515344">
    <property type="component" value="Chromosome"/>
</dbReference>
<feature type="repeat" description="TPR" evidence="8">
    <location>
        <begin position="171"/>
        <end position="204"/>
    </location>
</feature>
<dbReference type="Pfam" id="PF13581">
    <property type="entry name" value="HATPase_c_2"/>
    <property type="match status" value="1"/>
</dbReference>
<dbReference type="Gene3D" id="3.30.450.20">
    <property type="entry name" value="PAS domain"/>
    <property type="match status" value="1"/>
</dbReference>
<gene>
    <name evidence="10" type="ORF">H4075_06700</name>
</gene>
<dbReference type="PANTHER" id="PTHR41523:SF8">
    <property type="entry name" value="ETHYLENE RESPONSE SENSOR PROTEIN"/>
    <property type="match status" value="1"/>
</dbReference>
<dbReference type="InterPro" id="IPR011495">
    <property type="entry name" value="Sig_transdc_His_kin_sub2_dim/P"/>
</dbReference>
<evidence type="ECO:0000256" key="8">
    <source>
        <dbReference type="PROSITE-ProRule" id="PRU00339"/>
    </source>
</evidence>
<evidence type="ECO:0000256" key="2">
    <source>
        <dbReference type="ARBA" id="ARBA00012438"/>
    </source>
</evidence>
<reference evidence="11" key="1">
    <citation type="submission" date="2020-08" db="EMBL/GenBank/DDBJ databases">
        <title>Lacibacter sp. S13-6-6 genome sequencing.</title>
        <authorList>
            <person name="Jin L."/>
        </authorList>
    </citation>
    <scope>NUCLEOTIDE SEQUENCE [LARGE SCALE GENOMIC DNA]</scope>
    <source>
        <strain evidence="11">S13-6-6</strain>
    </source>
</reference>
<dbReference type="PANTHER" id="PTHR41523">
    <property type="entry name" value="TWO-COMPONENT SYSTEM SENSOR PROTEIN"/>
    <property type="match status" value="1"/>
</dbReference>
<dbReference type="SMART" id="SM00028">
    <property type="entry name" value="TPR"/>
    <property type="match status" value="5"/>
</dbReference>
<dbReference type="AlphaFoldDB" id="A0A7G5XK72"/>
<organism evidence="10 11">
    <name type="scientific">Lacibacter sediminis</name>
    <dbReference type="NCBI Taxonomy" id="2760713"/>
    <lineage>
        <taxon>Bacteria</taxon>
        <taxon>Pseudomonadati</taxon>
        <taxon>Bacteroidota</taxon>
        <taxon>Chitinophagia</taxon>
        <taxon>Chitinophagales</taxon>
        <taxon>Chitinophagaceae</taxon>
        <taxon>Lacibacter</taxon>
    </lineage>
</organism>
<feature type="domain" description="Histidine kinase/HSP90-like ATPase" evidence="9">
    <location>
        <begin position="726"/>
        <end position="826"/>
    </location>
</feature>
<name>A0A7G5XK72_9BACT</name>
<evidence type="ECO:0000313" key="11">
    <source>
        <dbReference type="Proteomes" id="UP000515344"/>
    </source>
</evidence>
<dbReference type="SUPFAM" id="SSF48452">
    <property type="entry name" value="TPR-like"/>
    <property type="match status" value="2"/>
</dbReference>
<dbReference type="Gene3D" id="1.25.40.10">
    <property type="entry name" value="Tetratricopeptide repeat domain"/>
    <property type="match status" value="3"/>
</dbReference>
<keyword evidence="8" id="KW-0802">TPR repeat</keyword>
<dbReference type="EC" id="2.7.13.3" evidence="2"/>
<dbReference type="InterPro" id="IPR003594">
    <property type="entry name" value="HATPase_dom"/>
</dbReference>
<dbReference type="SUPFAM" id="SSF55874">
    <property type="entry name" value="ATPase domain of HSP90 chaperone/DNA topoisomerase II/histidine kinase"/>
    <property type="match status" value="1"/>
</dbReference>
<evidence type="ECO:0000256" key="4">
    <source>
        <dbReference type="ARBA" id="ARBA00022679"/>
    </source>
</evidence>